<keyword evidence="3" id="KW-0862">Zinc</keyword>
<dbReference type="AlphaFoldDB" id="G3MKQ6"/>
<dbReference type="PROSITE" id="PS50089">
    <property type="entry name" value="ZF_RING_2"/>
    <property type="match status" value="1"/>
</dbReference>
<reference evidence="6" key="1">
    <citation type="journal article" date="2011" name="PLoS ONE">
        <title>A deep insight into the sialotranscriptome of the gulf coast tick, Amblyomma maculatum.</title>
        <authorList>
            <person name="Karim S."/>
            <person name="Singh P."/>
            <person name="Ribeiro J.M."/>
        </authorList>
    </citation>
    <scope>NUCLEOTIDE SEQUENCE</scope>
    <source>
        <tissue evidence="6">Salivary gland</tissue>
    </source>
</reference>
<evidence type="ECO:0000256" key="2">
    <source>
        <dbReference type="ARBA" id="ARBA00022771"/>
    </source>
</evidence>
<dbReference type="CDD" id="cd16449">
    <property type="entry name" value="RING-HC"/>
    <property type="match status" value="1"/>
</dbReference>
<sequence>MPPSTAQYTLVGFCPELDWRPLSFVTAIPPSKVCSACGLVRKRTALLPCVHVLCESCYEQCAHGGMYVCPLDGYEWQDEHDVDWKDFPLDQLLQREVKCWNAESGCQHVTAASMITQHFHSECVHHSTCCPKCSTSIPCQEVCAHLSSGACGSMANPSLEVQDQDVSKEDTAFSDGSAFPNSFREVFEKQAEELKGYLERMTIDISTHGDRLNEILHDMNTFKETLRQEQANGVQNQERLEEALRQLTASNAELKQGLTRSDTVNLVFTGISRFEKVLKDQLATVTMQTAGKLSQIAASLESRPQSRDSGQMAGCITDVLQLARLQRTWCEFFVTGVKSHKEEALREGSYTFYSDKVYLRGYCLSPGVVFKRDDRCVTLHACFQLHKGDMDEVVQWPFEHKIRLTIAHPEENTILKGQVKGSRFSKFYRKPRNSSNSAVYFADKLFYLENLMTDGFVADNKLRISWQLVL</sequence>
<proteinExistence type="evidence at transcript level"/>
<feature type="domain" description="RING-type" evidence="5">
    <location>
        <begin position="34"/>
        <end position="72"/>
    </location>
</feature>
<evidence type="ECO:0000313" key="6">
    <source>
        <dbReference type="EMBL" id="AEO34074.1"/>
    </source>
</evidence>
<dbReference type="SUPFAM" id="SSF49599">
    <property type="entry name" value="TRAF domain-like"/>
    <property type="match status" value="1"/>
</dbReference>
<dbReference type="InterPro" id="IPR001841">
    <property type="entry name" value="Znf_RING"/>
</dbReference>
<protein>
    <recommendedName>
        <fullName evidence="5">RING-type domain-containing protein</fullName>
    </recommendedName>
</protein>
<dbReference type="EMBL" id="JO842457">
    <property type="protein sequence ID" value="AEO34074.1"/>
    <property type="molecule type" value="mRNA"/>
</dbReference>
<dbReference type="Gene3D" id="3.30.40.10">
    <property type="entry name" value="Zinc/RING finger domain, C3HC4 (zinc finger)"/>
    <property type="match status" value="1"/>
</dbReference>
<name>G3MKQ6_AMBMU</name>
<accession>G3MKQ6</accession>
<evidence type="ECO:0000259" key="5">
    <source>
        <dbReference type="PROSITE" id="PS50089"/>
    </source>
</evidence>
<dbReference type="Pfam" id="PF21355">
    <property type="entry name" value="TRAF-mep_MATH"/>
    <property type="match status" value="1"/>
</dbReference>
<keyword evidence="2 4" id="KW-0863">Zinc-finger</keyword>
<dbReference type="InterPro" id="IPR049342">
    <property type="entry name" value="TRAF1-6_MATH_dom"/>
</dbReference>
<dbReference type="Gene3D" id="2.60.210.10">
    <property type="entry name" value="Apoptosis, Tumor Necrosis Factor Receptor Associated Protein 2, Chain A"/>
    <property type="match status" value="1"/>
</dbReference>
<organism evidence="6">
    <name type="scientific">Amblyomma maculatum</name>
    <name type="common">Gulf Coast tick</name>
    <dbReference type="NCBI Taxonomy" id="34609"/>
    <lineage>
        <taxon>Eukaryota</taxon>
        <taxon>Metazoa</taxon>
        <taxon>Ecdysozoa</taxon>
        <taxon>Arthropoda</taxon>
        <taxon>Chelicerata</taxon>
        <taxon>Arachnida</taxon>
        <taxon>Acari</taxon>
        <taxon>Parasitiformes</taxon>
        <taxon>Ixodida</taxon>
        <taxon>Ixodoidea</taxon>
        <taxon>Ixodidae</taxon>
        <taxon>Amblyomminae</taxon>
        <taxon>Amblyomma</taxon>
    </lineage>
</organism>
<dbReference type="PROSITE" id="PS00518">
    <property type="entry name" value="ZF_RING_1"/>
    <property type="match status" value="1"/>
</dbReference>
<dbReference type="InterPro" id="IPR013083">
    <property type="entry name" value="Znf_RING/FYVE/PHD"/>
</dbReference>
<dbReference type="SUPFAM" id="SSF57850">
    <property type="entry name" value="RING/U-box"/>
    <property type="match status" value="1"/>
</dbReference>
<dbReference type="GO" id="GO:0008270">
    <property type="term" value="F:zinc ion binding"/>
    <property type="evidence" value="ECO:0007669"/>
    <property type="project" value="UniProtKB-KW"/>
</dbReference>
<dbReference type="InterPro" id="IPR017907">
    <property type="entry name" value="Znf_RING_CS"/>
</dbReference>
<keyword evidence="1" id="KW-0479">Metal-binding</keyword>
<dbReference type="InterPro" id="IPR008974">
    <property type="entry name" value="TRAF-like"/>
</dbReference>
<evidence type="ECO:0000256" key="3">
    <source>
        <dbReference type="ARBA" id="ARBA00022833"/>
    </source>
</evidence>
<evidence type="ECO:0000256" key="1">
    <source>
        <dbReference type="ARBA" id="ARBA00022723"/>
    </source>
</evidence>
<evidence type="ECO:0000256" key="4">
    <source>
        <dbReference type="PROSITE-ProRule" id="PRU00175"/>
    </source>
</evidence>